<evidence type="ECO:0000256" key="2">
    <source>
        <dbReference type="ARBA" id="ARBA00006020"/>
    </source>
</evidence>
<keyword evidence="4 6" id="KW-0496">Mitochondrion</keyword>
<evidence type="ECO:0000256" key="5">
    <source>
        <dbReference type="ARBA" id="ARBA00023186"/>
    </source>
</evidence>
<dbReference type="GO" id="GO:0005758">
    <property type="term" value="C:mitochondrial intermembrane space"/>
    <property type="evidence" value="ECO:0007669"/>
    <property type="project" value="TreeGrafter"/>
</dbReference>
<dbReference type="CDD" id="cd20270">
    <property type="entry name" value="Complex1_LYR_SDHAF3_LYRM10"/>
    <property type="match status" value="1"/>
</dbReference>
<comment type="similarity">
    <text evidence="2 6">Belongs to the complex I LYR family. SDHAF3 subfamily.</text>
</comment>
<comment type="caution">
    <text evidence="7">The sequence shown here is derived from an EMBL/GenBank/DDBJ whole genome shotgun (WGS) entry which is preliminary data.</text>
</comment>
<dbReference type="GO" id="GO:0006105">
    <property type="term" value="P:succinate metabolic process"/>
    <property type="evidence" value="ECO:0007669"/>
    <property type="project" value="TreeGrafter"/>
</dbReference>
<organism evidence="7 8">
    <name type="scientific">Fasciola hepatica</name>
    <name type="common">Liver fluke</name>
    <dbReference type="NCBI Taxonomy" id="6192"/>
    <lineage>
        <taxon>Eukaryota</taxon>
        <taxon>Metazoa</taxon>
        <taxon>Spiralia</taxon>
        <taxon>Lophotrochozoa</taxon>
        <taxon>Platyhelminthes</taxon>
        <taxon>Trematoda</taxon>
        <taxon>Digenea</taxon>
        <taxon>Plagiorchiida</taxon>
        <taxon>Echinostomata</taxon>
        <taxon>Echinostomatoidea</taxon>
        <taxon>Fasciolidae</taxon>
        <taxon>Fasciola</taxon>
    </lineage>
</organism>
<evidence type="ECO:0000256" key="3">
    <source>
        <dbReference type="ARBA" id="ARBA00022946"/>
    </source>
</evidence>
<name>A0A2H1BWX8_FASHE</name>
<evidence type="ECO:0000313" key="7">
    <source>
        <dbReference type="EMBL" id="THD20222.1"/>
    </source>
</evidence>
<protein>
    <recommendedName>
        <fullName evidence="6">Succinate dehydrogenase assembly factor 3</fullName>
        <shortName evidence="6">SDH assembly factor 3</shortName>
        <shortName evidence="6">SDHAF3</shortName>
    </recommendedName>
</protein>
<evidence type="ECO:0000313" key="8">
    <source>
        <dbReference type="Proteomes" id="UP000230066"/>
    </source>
</evidence>
<dbReference type="GO" id="GO:0034553">
    <property type="term" value="P:mitochondrial respiratory chain complex II assembly"/>
    <property type="evidence" value="ECO:0007669"/>
    <property type="project" value="UniProtKB-UniRule"/>
</dbReference>
<evidence type="ECO:0000256" key="6">
    <source>
        <dbReference type="RuleBase" id="RU368039"/>
    </source>
</evidence>
<evidence type="ECO:0000256" key="4">
    <source>
        <dbReference type="ARBA" id="ARBA00023128"/>
    </source>
</evidence>
<keyword evidence="5 6" id="KW-0143">Chaperone</keyword>
<dbReference type="PANTHER" id="PTHR13137:SF6">
    <property type="entry name" value="SUCCINATE DEHYDROGENASE ASSEMBLY FACTOR 3, MITOCHONDRIAL"/>
    <property type="match status" value="1"/>
</dbReference>
<sequence length="134" mass="15376">MMNVGLAVSSLSHPRRVRLLYKTILQLHRGLPPALAELGNKYVKEEFHRHKNCRPEFVRPFMLEWSSYAMELSKQIRDASYTPSNNPAPNTVEFGRPLEPTVLNRFSESQLQQLLSLAKEINSRASSTDEVDHN</sequence>
<dbReference type="GO" id="GO:0005759">
    <property type="term" value="C:mitochondrial matrix"/>
    <property type="evidence" value="ECO:0007669"/>
    <property type="project" value="UniProtKB-SubCell"/>
</dbReference>
<keyword evidence="8" id="KW-1185">Reference proteome</keyword>
<comment type="subunit">
    <text evidence="6">Interacts with the iron-sulfur protein subunit within the SDH catalytic dimer.</text>
</comment>
<gene>
    <name evidence="7" type="ORF">D915_008848</name>
</gene>
<dbReference type="AlphaFoldDB" id="A0A2H1BWX8"/>
<accession>A0A2H1BWX8</accession>
<dbReference type="Proteomes" id="UP000230066">
    <property type="component" value="Unassembled WGS sequence"/>
</dbReference>
<evidence type="ECO:0000256" key="1">
    <source>
        <dbReference type="ARBA" id="ARBA00004305"/>
    </source>
</evidence>
<reference evidence="7" key="1">
    <citation type="submission" date="2019-03" db="EMBL/GenBank/DDBJ databases">
        <title>Improved annotation for the trematode Fasciola hepatica.</title>
        <authorList>
            <person name="Choi Y.-J."/>
            <person name="Martin J."/>
            <person name="Mitreva M."/>
        </authorList>
    </citation>
    <scope>NUCLEOTIDE SEQUENCE [LARGE SCALE GENOMIC DNA]</scope>
</reference>
<proteinExistence type="inferred from homology"/>
<keyword evidence="3" id="KW-0809">Transit peptide</keyword>
<dbReference type="EMBL" id="JXXN02004942">
    <property type="protein sequence ID" value="THD20222.1"/>
    <property type="molecule type" value="Genomic_DNA"/>
</dbReference>
<dbReference type="Pfam" id="PF13233">
    <property type="entry name" value="Complex1_LYR_2"/>
    <property type="match status" value="1"/>
</dbReference>
<comment type="subcellular location">
    <subcellularLocation>
        <location evidence="1 6">Mitochondrion matrix</location>
    </subcellularLocation>
</comment>
<dbReference type="PANTHER" id="PTHR13137">
    <property type="entry name" value="DC11 ACN9 HOMOLOG"/>
    <property type="match status" value="1"/>
</dbReference>
<comment type="function">
    <text evidence="6">Plays an essential role in the assembly of succinate dehydrogenase (SDH), an enzyme complex (also referred to as respiratory complex II) that is a component of both the tricarboxylic acid (TCA) cycle and the mitochondrial electron transport chain, and which couples the oxidation of succinate to fumarate with the reduction of ubiquinone (coenzyme Q) to ubiquinol. Promotes maturation of the iron-sulfur protein subunit of the SDH catalytic dimer, protecting it from the deleterious effects of oxidants. May act together with SDHAF1.</text>
</comment>
<dbReference type="InterPro" id="IPR008381">
    <property type="entry name" value="SDHAF3/Sdh7"/>
</dbReference>